<sequence>MNEFPDVQGDAIEQLNNEFPVYKVTTIAAALSSRSPDSYLRDSVKPLGGHHIQASFQSNQVQAPRGGVKLDLSPKSSAVKKVCSMRINPMGQFSEESFDDGFPFGEEISNKTAIVEIAAGCGSVVDRVGGLTLQNGENITFKRDQHGGSGGEPKSWNIAKKDNGDYDLITGAELQVGNKLDHFVLHSDGVTPDMQCGKSNGGHAHNIDFGELARHCIGKNITYDVMPRLVGFNGWHTNKVVNALGFNIMYLVDIDVDCPTTCTINATLTGPGNMAYHVYPNQNGVQGNALGGRFPASQVNTSTMVKAGLPSTVTALNVHTLAKLQRVQAPRGGVKLDLSPKSSAVKKVCSMRINPMGQFSEESFDDGFPFGEEISNKTAIVEIAAGCGSVVDRVGGLTLQNGENITFKRDQHGGSGGEPKSWNIAKKDNGDYDLITGAELQVGNKLDHFVLHSDGVTPDMQCGKSNGGHAHNIDFGELARHCIGKNITYDVMPRLVGFNGWHTNKVVNALGFNVMYLVNIDDGCPIMCMVDATLPSFGNVTQYSIKTVA</sequence>
<evidence type="ECO:0000313" key="2">
    <source>
        <dbReference type="Proteomes" id="UP001190700"/>
    </source>
</evidence>
<proteinExistence type="predicted"/>
<accession>A0AAE0GKI0</accession>
<evidence type="ECO:0000313" key="1">
    <source>
        <dbReference type="EMBL" id="KAK3279729.1"/>
    </source>
</evidence>
<dbReference type="EMBL" id="LGRX02004697">
    <property type="protein sequence ID" value="KAK3279729.1"/>
    <property type="molecule type" value="Genomic_DNA"/>
</dbReference>
<name>A0AAE0GKI0_9CHLO</name>
<organism evidence="1 2">
    <name type="scientific">Cymbomonas tetramitiformis</name>
    <dbReference type="NCBI Taxonomy" id="36881"/>
    <lineage>
        <taxon>Eukaryota</taxon>
        <taxon>Viridiplantae</taxon>
        <taxon>Chlorophyta</taxon>
        <taxon>Pyramimonadophyceae</taxon>
        <taxon>Pyramimonadales</taxon>
        <taxon>Pyramimonadaceae</taxon>
        <taxon>Cymbomonas</taxon>
    </lineage>
</organism>
<keyword evidence="2" id="KW-1185">Reference proteome</keyword>
<comment type="caution">
    <text evidence="1">The sequence shown here is derived from an EMBL/GenBank/DDBJ whole genome shotgun (WGS) entry which is preliminary data.</text>
</comment>
<dbReference type="Proteomes" id="UP001190700">
    <property type="component" value="Unassembled WGS sequence"/>
</dbReference>
<gene>
    <name evidence="1" type="ORF">CYMTET_12406</name>
</gene>
<protein>
    <submittedName>
        <fullName evidence="1">Uncharacterized protein</fullName>
    </submittedName>
</protein>
<reference evidence="1 2" key="1">
    <citation type="journal article" date="2015" name="Genome Biol. Evol.">
        <title>Comparative Genomics of a Bacterivorous Green Alga Reveals Evolutionary Causalities and Consequences of Phago-Mixotrophic Mode of Nutrition.</title>
        <authorList>
            <person name="Burns J.A."/>
            <person name="Paasch A."/>
            <person name="Narechania A."/>
            <person name="Kim E."/>
        </authorList>
    </citation>
    <scope>NUCLEOTIDE SEQUENCE [LARGE SCALE GENOMIC DNA]</scope>
    <source>
        <strain evidence="1 2">PLY_AMNH</strain>
    </source>
</reference>
<dbReference type="AlphaFoldDB" id="A0AAE0GKI0"/>